<sequence>MSQIWILDQPVYIYEQSGVLYYAGFTEPASSDFDLIASWTKLPVVQLFYDGPDQLRKMVEEILCEIGIQIGLGDFLLIKLRVQDELCHVEVKYRDFSYEENAGASQIREVLSSSLRGIFPILEKPSDGYLVEIRDDVEIKRTHNAIKPVSFLIPEKLYEVAIKGETRLLPEGFYNFFGQIVYLNKNMKIEDSAFFIEGAQMVYKLKNEFLVYRDGKLLYPDGQFLVIDEPYDVLEEKILPKLVAVKAEGGMQINSAILGKYREFLVLASGMIVPLDFSWVMKISNPLIEWCAKGDELYVLDLSSFVKAVDLKRKKILWEKHIPGAWGISCFDDYIYVGVGQKVLKLDRNGNVLSEENCNDFGSWREGIIILKSEEEGFIVRNNKGFVVMKNSQATLYMDEPRVFDNVLRVKFFDWGTVVQTETGCWVVEN</sequence>
<name>A8F527_PSELT</name>
<accession>A8F527</accession>
<dbReference type="STRING" id="416591.Tlet_0695"/>
<dbReference type="Proteomes" id="UP000002016">
    <property type="component" value="Chromosome"/>
</dbReference>
<evidence type="ECO:0000313" key="1">
    <source>
        <dbReference type="EMBL" id="ABV33261.1"/>
    </source>
</evidence>
<dbReference type="EMBL" id="CP000812">
    <property type="protein sequence ID" value="ABV33261.1"/>
    <property type="molecule type" value="Genomic_DNA"/>
</dbReference>
<dbReference type="KEGG" id="tle:Tlet_0695"/>
<keyword evidence="2" id="KW-1185">Reference proteome</keyword>
<dbReference type="AlphaFoldDB" id="A8F527"/>
<protein>
    <submittedName>
        <fullName evidence="1">Uncharacterized protein</fullName>
    </submittedName>
</protein>
<dbReference type="HOGENOM" id="CLU_645473_0_0_0"/>
<reference evidence="1 2" key="1">
    <citation type="submission" date="2007-08" db="EMBL/GenBank/DDBJ databases">
        <title>Complete sequence of Thermotoga lettingae TMO.</title>
        <authorList>
            <consortium name="US DOE Joint Genome Institute"/>
            <person name="Copeland A."/>
            <person name="Lucas S."/>
            <person name="Lapidus A."/>
            <person name="Barry K."/>
            <person name="Glavina del Rio T."/>
            <person name="Dalin E."/>
            <person name="Tice H."/>
            <person name="Pitluck S."/>
            <person name="Foster B."/>
            <person name="Bruce D."/>
            <person name="Schmutz J."/>
            <person name="Larimer F."/>
            <person name="Land M."/>
            <person name="Hauser L."/>
            <person name="Kyrpides N."/>
            <person name="Mikhailova N."/>
            <person name="Nelson K."/>
            <person name="Gogarten J.P."/>
            <person name="Noll K."/>
            <person name="Richardson P."/>
        </authorList>
    </citation>
    <scope>NUCLEOTIDE SEQUENCE [LARGE SCALE GENOMIC DNA]</scope>
    <source>
        <strain evidence="2">ATCC BAA-301 / DSM 14385 / NBRC 107922 / TMO</strain>
    </source>
</reference>
<proteinExistence type="predicted"/>
<dbReference type="eggNOG" id="COG1520">
    <property type="taxonomic scope" value="Bacteria"/>
</dbReference>
<organism evidence="1 2">
    <name type="scientific">Pseudothermotoga lettingae (strain ATCC BAA-301 / DSM 14385 / NBRC 107922 / TMO)</name>
    <name type="common">Thermotoga lettingae</name>
    <dbReference type="NCBI Taxonomy" id="416591"/>
    <lineage>
        <taxon>Bacteria</taxon>
        <taxon>Thermotogati</taxon>
        <taxon>Thermotogota</taxon>
        <taxon>Thermotogae</taxon>
        <taxon>Thermotogales</taxon>
        <taxon>Thermotogaceae</taxon>
        <taxon>Pseudothermotoga</taxon>
    </lineage>
</organism>
<evidence type="ECO:0000313" key="2">
    <source>
        <dbReference type="Proteomes" id="UP000002016"/>
    </source>
</evidence>
<reference evidence="1 2" key="2">
    <citation type="journal article" date="2009" name="Proc. Natl. Acad. Sci. U.S.A.">
        <title>On the chimeric nature, thermophilic origin, and phylogenetic placement of the Thermotogales.</title>
        <authorList>
            <person name="Zhaxybayeva O."/>
            <person name="Swithers K.S."/>
            <person name="Lapierre P."/>
            <person name="Fournier G.P."/>
            <person name="Bickhart D.M."/>
            <person name="DeBoy R.T."/>
            <person name="Nelson K.E."/>
            <person name="Nesbo C.L."/>
            <person name="Doolittle W.F."/>
            <person name="Gogarten J.P."/>
            <person name="Noll K.M."/>
        </authorList>
    </citation>
    <scope>NUCLEOTIDE SEQUENCE [LARGE SCALE GENOMIC DNA]</scope>
    <source>
        <strain evidence="2">ATCC BAA-301 / DSM 14385 / NBRC 107922 / TMO</strain>
    </source>
</reference>
<gene>
    <name evidence="1" type="ordered locus">Tlet_0695</name>
</gene>